<dbReference type="eggNOG" id="ENOG5030UFN">
    <property type="taxonomic scope" value="Bacteria"/>
</dbReference>
<proteinExistence type="predicted"/>
<keyword evidence="2" id="KW-1185">Reference proteome</keyword>
<dbReference type="Proteomes" id="UP000001422">
    <property type="component" value="Chromosome"/>
</dbReference>
<gene>
    <name evidence="1" type="ordered locus">SYNW2033</name>
</gene>
<name>Q7U4N4_PARMW</name>
<protein>
    <submittedName>
        <fullName evidence="1">Uncharacterized protein</fullName>
    </submittedName>
</protein>
<organism evidence="1 2">
    <name type="scientific">Parasynechococcus marenigrum (strain WH8102)</name>
    <dbReference type="NCBI Taxonomy" id="84588"/>
    <lineage>
        <taxon>Bacteria</taxon>
        <taxon>Bacillati</taxon>
        <taxon>Cyanobacteriota</taxon>
        <taxon>Cyanophyceae</taxon>
        <taxon>Synechococcales</taxon>
        <taxon>Prochlorococcaceae</taxon>
        <taxon>Parasynechococcus</taxon>
        <taxon>Parasynechococcus marenigrum</taxon>
    </lineage>
</organism>
<dbReference type="KEGG" id="syw:SYNW2033"/>
<reference evidence="1 2" key="1">
    <citation type="journal article" date="2003" name="Nature">
        <title>The genome of a motile marine Synechococcus.</title>
        <authorList>
            <person name="Palenik B."/>
            <person name="Brahamsha B."/>
            <person name="Larimer F."/>
            <person name="Land M."/>
            <person name="Hauser L."/>
            <person name="Chain P."/>
            <person name="Lamerdin J."/>
            <person name="Regala W."/>
            <person name="Allen E.A."/>
            <person name="McCarren J."/>
            <person name="Paulsen I."/>
            <person name="Dufresne A."/>
            <person name="Partensky F."/>
            <person name="Webb E."/>
            <person name="Waterbury J."/>
        </authorList>
    </citation>
    <scope>NUCLEOTIDE SEQUENCE [LARGE SCALE GENOMIC DNA]</scope>
    <source>
        <strain evidence="1 2">WH8102</strain>
    </source>
</reference>
<accession>Q7U4N4</accession>
<dbReference type="AlphaFoldDB" id="Q7U4N4"/>
<dbReference type="EMBL" id="BX569694">
    <property type="protein sequence ID" value="CAE08548.1"/>
    <property type="molecule type" value="Genomic_DNA"/>
</dbReference>
<dbReference type="HOGENOM" id="CLU_112929_0_0_3"/>
<evidence type="ECO:0000313" key="2">
    <source>
        <dbReference type="Proteomes" id="UP000001422"/>
    </source>
</evidence>
<sequence length="160" mass="17117">MLLPLLLVLMGIHVASSDAVGNDRFGRLDTGVSGCRLTQAERSMGCQRLQLSQTSSIGLRIRFSGLSEEDPGRTHQLTFVTGPGTGDPVLSCQNGRCRLAASSWSGTITSSSLVVFDQRGLPIGLPSNRPTTGACSINERRLNCESQTRDGLQRSAEARL</sequence>
<dbReference type="RefSeq" id="WP_011128891.1">
    <property type="nucleotide sequence ID" value="NC_005070.1"/>
</dbReference>
<evidence type="ECO:0000313" key="1">
    <source>
        <dbReference type="EMBL" id="CAE08548.1"/>
    </source>
</evidence>
<dbReference type="STRING" id="84588.SYNW2033"/>